<organism evidence="7 8">
    <name type="scientific">Linum trigynum</name>
    <dbReference type="NCBI Taxonomy" id="586398"/>
    <lineage>
        <taxon>Eukaryota</taxon>
        <taxon>Viridiplantae</taxon>
        <taxon>Streptophyta</taxon>
        <taxon>Embryophyta</taxon>
        <taxon>Tracheophyta</taxon>
        <taxon>Spermatophyta</taxon>
        <taxon>Magnoliopsida</taxon>
        <taxon>eudicotyledons</taxon>
        <taxon>Gunneridae</taxon>
        <taxon>Pentapetalae</taxon>
        <taxon>rosids</taxon>
        <taxon>fabids</taxon>
        <taxon>Malpighiales</taxon>
        <taxon>Linaceae</taxon>
        <taxon>Linum</taxon>
    </lineage>
</organism>
<dbReference type="PANTHER" id="PTHR31232:SF155">
    <property type="entry name" value="PLANT SELF-INCOMPATIBILITY PROTEIN S1 FAMILY"/>
    <property type="match status" value="1"/>
</dbReference>
<dbReference type="AlphaFoldDB" id="A0AAV2D0P5"/>
<dbReference type="InterPro" id="IPR010264">
    <property type="entry name" value="Self-incomp_S1"/>
</dbReference>
<evidence type="ECO:0000256" key="4">
    <source>
        <dbReference type="ARBA" id="ARBA00022525"/>
    </source>
</evidence>
<evidence type="ECO:0000256" key="3">
    <source>
        <dbReference type="ARBA" id="ARBA00022471"/>
    </source>
</evidence>
<keyword evidence="4 6" id="KW-0964">Secreted</keyword>
<dbReference type="EMBL" id="OZ034814">
    <property type="protein sequence ID" value="CAL1362859.1"/>
    <property type="molecule type" value="Genomic_DNA"/>
</dbReference>
<evidence type="ECO:0000256" key="6">
    <source>
        <dbReference type="RuleBase" id="RU367044"/>
    </source>
</evidence>
<dbReference type="Pfam" id="PF05938">
    <property type="entry name" value="Self-incomp_S1"/>
    <property type="match status" value="1"/>
</dbReference>
<proteinExistence type="inferred from homology"/>
<sequence>MWRQQQLLIPSKLRAAAAVFAALVITMARPSTQDHRTVYVQNELSGKKVIVRCQSKDDSIGSHVVDVGSDLRWGFGGTDSTVFWCNLAVEDRRLSFEAFNGMDGCICCRDITWVVKDDGVHLLTSGDEEFRPYRRRWNHL</sequence>
<comment type="similarity">
    <text evidence="2 6">Belongs to the plant self-incompatibility (S1) protein family.</text>
</comment>
<accession>A0AAV2D0P5</accession>
<name>A0AAV2D0P5_9ROSI</name>
<keyword evidence="8" id="KW-1185">Reference proteome</keyword>
<keyword evidence="3 6" id="KW-0713">Self-incompatibility</keyword>
<protein>
    <recommendedName>
        <fullName evidence="6">S-protein homolog</fullName>
    </recommendedName>
</protein>
<dbReference type="GO" id="GO:0060320">
    <property type="term" value="P:rejection of self pollen"/>
    <property type="evidence" value="ECO:0007669"/>
    <property type="project" value="UniProtKB-KW"/>
</dbReference>
<keyword evidence="5" id="KW-0732">Signal</keyword>
<evidence type="ECO:0000256" key="5">
    <source>
        <dbReference type="ARBA" id="ARBA00022729"/>
    </source>
</evidence>
<evidence type="ECO:0000256" key="1">
    <source>
        <dbReference type="ARBA" id="ARBA00004613"/>
    </source>
</evidence>
<evidence type="ECO:0000313" key="8">
    <source>
        <dbReference type="Proteomes" id="UP001497516"/>
    </source>
</evidence>
<evidence type="ECO:0000313" key="7">
    <source>
        <dbReference type="EMBL" id="CAL1362859.1"/>
    </source>
</evidence>
<comment type="subcellular location">
    <subcellularLocation>
        <location evidence="1 6">Secreted</location>
    </subcellularLocation>
</comment>
<gene>
    <name evidence="7" type="ORF">LTRI10_LOCUS9657</name>
</gene>
<reference evidence="7 8" key="1">
    <citation type="submission" date="2024-04" db="EMBL/GenBank/DDBJ databases">
        <authorList>
            <person name="Fracassetti M."/>
        </authorList>
    </citation>
    <scope>NUCLEOTIDE SEQUENCE [LARGE SCALE GENOMIC DNA]</scope>
</reference>
<dbReference type="Proteomes" id="UP001497516">
    <property type="component" value="Chromosome 10"/>
</dbReference>
<dbReference type="PANTHER" id="PTHR31232">
    <property type="match status" value="1"/>
</dbReference>
<evidence type="ECO:0000256" key="2">
    <source>
        <dbReference type="ARBA" id="ARBA00005581"/>
    </source>
</evidence>
<dbReference type="GO" id="GO:0005576">
    <property type="term" value="C:extracellular region"/>
    <property type="evidence" value="ECO:0007669"/>
    <property type="project" value="UniProtKB-SubCell"/>
</dbReference>